<evidence type="ECO:0000313" key="2">
    <source>
        <dbReference type="EMBL" id="KXS15534.1"/>
    </source>
</evidence>
<dbReference type="EMBL" id="KQ965761">
    <property type="protein sequence ID" value="KXS15534.1"/>
    <property type="molecule type" value="Genomic_DNA"/>
</dbReference>
<feature type="region of interest" description="Disordered" evidence="1">
    <location>
        <begin position="49"/>
        <end position="82"/>
    </location>
</feature>
<dbReference type="InterPro" id="IPR037587">
    <property type="entry name" value="LAMTOR2-like"/>
</dbReference>
<dbReference type="Proteomes" id="UP000070544">
    <property type="component" value="Unassembled WGS sequence"/>
</dbReference>
<sequence>MLKPKAIADLLSTANSGGVEAAILFTADGSPISASIHASPTLPLLTNPAAFPSSSSSSSSDGHDVPGSPHPSTTHGSPSSVPTRIAHARAAKTLSAILSNVWFLYEKNARLVDGSVASSSAAPPGSDDDPSTSSPSGAKRPGLTGELRTVFVDVEDGKLAVGRTGGGMVVGVVGRKEVGWGMMRMKLDSLCAQLEEVLSGIPV</sequence>
<keyword evidence="3" id="KW-1185">Reference proteome</keyword>
<gene>
    <name evidence="2" type="ORF">M427DRAFT_135017</name>
</gene>
<feature type="compositionally biased region" description="Low complexity" evidence="1">
    <location>
        <begin position="53"/>
        <end position="82"/>
    </location>
</feature>
<dbReference type="OrthoDB" id="271745at2759"/>
<name>A0A139AG45_GONPJ</name>
<organism evidence="2 3">
    <name type="scientific">Gonapodya prolifera (strain JEL478)</name>
    <name type="common">Monoblepharis prolifera</name>
    <dbReference type="NCBI Taxonomy" id="1344416"/>
    <lineage>
        <taxon>Eukaryota</taxon>
        <taxon>Fungi</taxon>
        <taxon>Fungi incertae sedis</taxon>
        <taxon>Chytridiomycota</taxon>
        <taxon>Chytridiomycota incertae sedis</taxon>
        <taxon>Monoblepharidomycetes</taxon>
        <taxon>Monoblepharidales</taxon>
        <taxon>Gonapodyaceae</taxon>
        <taxon>Gonapodya</taxon>
    </lineage>
</organism>
<dbReference type="AlphaFoldDB" id="A0A139AG45"/>
<feature type="compositionally biased region" description="Low complexity" evidence="1">
    <location>
        <begin position="116"/>
        <end position="138"/>
    </location>
</feature>
<dbReference type="GO" id="GO:0060090">
    <property type="term" value="F:molecular adaptor activity"/>
    <property type="evidence" value="ECO:0007669"/>
    <property type="project" value="InterPro"/>
</dbReference>
<dbReference type="GO" id="GO:0032008">
    <property type="term" value="P:positive regulation of TOR signaling"/>
    <property type="evidence" value="ECO:0007669"/>
    <property type="project" value="InterPro"/>
</dbReference>
<dbReference type="Gene3D" id="3.30.450.30">
    <property type="entry name" value="Dynein light chain 2a, cytoplasmic"/>
    <property type="match status" value="1"/>
</dbReference>
<dbReference type="GO" id="GO:0005085">
    <property type="term" value="F:guanyl-nucleotide exchange factor activity"/>
    <property type="evidence" value="ECO:0007669"/>
    <property type="project" value="InterPro"/>
</dbReference>
<feature type="region of interest" description="Disordered" evidence="1">
    <location>
        <begin position="116"/>
        <end position="144"/>
    </location>
</feature>
<evidence type="ECO:0000313" key="3">
    <source>
        <dbReference type="Proteomes" id="UP000070544"/>
    </source>
</evidence>
<protein>
    <recommendedName>
        <fullName evidence="4">Roadblock/LAMTOR2 domain-containing protein</fullName>
    </recommendedName>
</protein>
<reference evidence="2 3" key="1">
    <citation type="journal article" date="2015" name="Genome Biol. Evol.">
        <title>Phylogenomic analyses indicate that early fungi evolved digesting cell walls of algal ancestors of land plants.</title>
        <authorList>
            <person name="Chang Y."/>
            <person name="Wang S."/>
            <person name="Sekimoto S."/>
            <person name="Aerts A.L."/>
            <person name="Choi C."/>
            <person name="Clum A."/>
            <person name="LaButti K.M."/>
            <person name="Lindquist E.A."/>
            <person name="Yee Ngan C."/>
            <person name="Ohm R.A."/>
            <person name="Salamov A.A."/>
            <person name="Grigoriev I.V."/>
            <person name="Spatafora J.W."/>
            <person name="Berbee M.L."/>
        </authorList>
    </citation>
    <scope>NUCLEOTIDE SEQUENCE [LARGE SCALE GENOMIC DNA]</scope>
    <source>
        <strain evidence="2 3">JEL478</strain>
    </source>
</reference>
<evidence type="ECO:0000256" key="1">
    <source>
        <dbReference type="SAM" id="MobiDB-lite"/>
    </source>
</evidence>
<dbReference type="PANTHER" id="PTHR13323">
    <property type="entry name" value="LATE ENDOSOMAL/LYSOSOMAL MP1 INTERACTING PROTEIN"/>
    <property type="match status" value="1"/>
</dbReference>
<accession>A0A139AG45</accession>
<proteinExistence type="predicted"/>
<evidence type="ECO:0008006" key="4">
    <source>
        <dbReference type="Google" id="ProtNLM"/>
    </source>
</evidence>